<organism evidence="2">
    <name type="scientific">freshwater metagenome</name>
    <dbReference type="NCBI Taxonomy" id="449393"/>
    <lineage>
        <taxon>unclassified sequences</taxon>
        <taxon>metagenomes</taxon>
        <taxon>ecological metagenomes</taxon>
    </lineage>
</organism>
<proteinExistence type="predicted"/>
<reference evidence="2" key="1">
    <citation type="submission" date="2020-05" db="EMBL/GenBank/DDBJ databases">
        <authorList>
            <person name="Chiriac C."/>
            <person name="Salcher M."/>
            <person name="Ghai R."/>
            <person name="Kavagutti S V."/>
        </authorList>
    </citation>
    <scope>NUCLEOTIDE SEQUENCE</scope>
</reference>
<feature type="compositionally biased region" description="Low complexity" evidence="1">
    <location>
        <begin position="187"/>
        <end position="215"/>
    </location>
</feature>
<gene>
    <name evidence="2" type="ORF">UFOPK3376_01371</name>
</gene>
<accession>A0A6J7E9K0</accession>
<dbReference type="AlphaFoldDB" id="A0A6J7E9K0"/>
<sequence>MKKTWLTAVSVAGVLGTGSAAMMASAVMNAGSTSPNTAPVPGQNGADTPAPRTVVYSVGDAAHITLSSAGGVLSVISTEPSVGWSVVSTSQAGPTVTVQLTDGMRLVTFTATSNGEQVNASVAAAFMTPTSDGTTVSTPELIEQTNATTGPTVSAPWNHNESEAPAPAQAQPPAQTHSTPTEAAERPSSTSPAVTTTPPQIIPPSSTTAPSSAGTWHEDDGHQTESTDNGAEHDDD</sequence>
<evidence type="ECO:0000256" key="1">
    <source>
        <dbReference type="SAM" id="MobiDB-lite"/>
    </source>
</evidence>
<name>A0A6J7E9K0_9ZZZZ</name>
<feature type="region of interest" description="Disordered" evidence="1">
    <location>
        <begin position="147"/>
        <end position="236"/>
    </location>
</feature>
<protein>
    <submittedName>
        <fullName evidence="2">Unannotated protein</fullName>
    </submittedName>
</protein>
<feature type="compositionally biased region" description="Basic and acidic residues" evidence="1">
    <location>
        <begin position="216"/>
        <end position="225"/>
    </location>
</feature>
<feature type="compositionally biased region" description="Low complexity" evidence="1">
    <location>
        <begin position="164"/>
        <end position="175"/>
    </location>
</feature>
<dbReference type="EMBL" id="CAFBLP010000030">
    <property type="protein sequence ID" value="CAB4879576.1"/>
    <property type="molecule type" value="Genomic_DNA"/>
</dbReference>
<feature type="compositionally biased region" description="Polar residues" evidence="1">
    <location>
        <begin position="147"/>
        <end position="159"/>
    </location>
</feature>
<evidence type="ECO:0000313" key="2">
    <source>
        <dbReference type="EMBL" id="CAB4879576.1"/>
    </source>
</evidence>